<keyword evidence="9" id="KW-0812">Transmembrane</keyword>
<comment type="subunit">
    <text evidence="4">Homooligomers form large rather nonselective pores in plastidial outer membranes.</text>
</comment>
<comment type="function">
    <text evidence="1">High-conductance voltage-dependent solute channel with a slight selectivity for cations transporting triosephosphates, dicarboxylic acids, ATP, inorganic phosphate (Pi), sugars, and positively or negatively charged amino acids.</text>
</comment>
<reference evidence="14 15" key="1">
    <citation type="submission" date="2020-08" db="EMBL/GenBank/DDBJ databases">
        <title>Plant Genome Project.</title>
        <authorList>
            <person name="Zhang R.-G."/>
        </authorList>
    </citation>
    <scope>NUCLEOTIDE SEQUENCE [LARGE SCALE GENOMIC DNA]</scope>
    <source>
        <tissue evidence="14">Rhizome</tissue>
    </source>
</reference>
<evidence type="ECO:0000256" key="1">
    <source>
        <dbReference type="ARBA" id="ARBA00002327"/>
    </source>
</evidence>
<dbReference type="InterPro" id="IPR034626">
    <property type="entry name" value="OEP24"/>
</dbReference>
<evidence type="ECO:0000256" key="3">
    <source>
        <dbReference type="ARBA" id="ARBA00004441"/>
    </source>
</evidence>
<evidence type="ECO:0000313" key="15">
    <source>
        <dbReference type="Proteomes" id="UP000734854"/>
    </source>
</evidence>
<accession>A0A8J5L1K8</accession>
<keyword evidence="7" id="KW-0150">Chloroplast</keyword>
<keyword evidence="15" id="KW-1185">Reference proteome</keyword>
<dbReference type="EMBL" id="JACMSC010000009">
    <property type="protein sequence ID" value="KAG6507679.1"/>
    <property type="molecule type" value="Genomic_DNA"/>
</dbReference>
<organism evidence="14 15">
    <name type="scientific">Zingiber officinale</name>
    <name type="common">Ginger</name>
    <name type="synonym">Amomum zingiber</name>
    <dbReference type="NCBI Taxonomy" id="94328"/>
    <lineage>
        <taxon>Eukaryota</taxon>
        <taxon>Viridiplantae</taxon>
        <taxon>Streptophyta</taxon>
        <taxon>Embryophyta</taxon>
        <taxon>Tracheophyta</taxon>
        <taxon>Spermatophyta</taxon>
        <taxon>Magnoliopsida</taxon>
        <taxon>Liliopsida</taxon>
        <taxon>Zingiberales</taxon>
        <taxon>Zingiberaceae</taxon>
        <taxon>Zingiber</taxon>
    </lineage>
</organism>
<keyword evidence="8" id="KW-0934">Plastid</keyword>
<evidence type="ECO:0000256" key="6">
    <source>
        <dbReference type="ARBA" id="ARBA00022452"/>
    </source>
</evidence>
<evidence type="ECO:0000256" key="11">
    <source>
        <dbReference type="ARBA" id="ARBA00023065"/>
    </source>
</evidence>
<evidence type="ECO:0000256" key="8">
    <source>
        <dbReference type="ARBA" id="ARBA00022640"/>
    </source>
</evidence>
<dbReference type="GO" id="GO:0034426">
    <property type="term" value="C:etioplast membrane"/>
    <property type="evidence" value="ECO:0007669"/>
    <property type="project" value="UniProtKB-SubCell"/>
</dbReference>
<protein>
    <submittedName>
        <fullName evidence="14">Uncharacterized protein</fullName>
    </submittedName>
</protein>
<keyword evidence="11" id="KW-0406">Ion transport</keyword>
<evidence type="ECO:0000256" key="7">
    <source>
        <dbReference type="ARBA" id="ARBA00022528"/>
    </source>
</evidence>
<sequence>MLEASFTGKYETDAKAGKGSTTLSVGTNVGEAKLKALATIALEAADYSPPSFAFSLSKPDSFSIRYSPEKKDGDPPNLRFKFMNSMNVMGGRVNMAYHHAVQERKTKVKSLVEFNDEHKMAVKHLVGTKDCELRYKFAPRRFTVVEPSYKLASREWAVALSRSFESGDVLKGSFDVKNRKVGLEWSRTSKERGTFKISGSLVKKDNEIKPQLMAQTTWSCSL</sequence>
<evidence type="ECO:0000256" key="5">
    <source>
        <dbReference type="ARBA" id="ARBA00022448"/>
    </source>
</evidence>
<evidence type="ECO:0000256" key="9">
    <source>
        <dbReference type="ARBA" id="ARBA00022692"/>
    </source>
</evidence>
<evidence type="ECO:0000256" key="4">
    <source>
        <dbReference type="ARBA" id="ARBA00011593"/>
    </source>
</evidence>
<dbReference type="AlphaFoldDB" id="A0A8J5L1K8"/>
<dbReference type="GO" id="GO:0022843">
    <property type="term" value="F:voltage-gated monoatomic cation channel activity"/>
    <property type="evidence" value="ECO:0007669"/>
    <property type="project" value="InterPro"/>
</dbReference>
<keyword evidence="12" id="KW-0626">Porin</keyword>
<dbReference type="GO" id="GO:0034765">
    <property type="term" value="P:regulation of monoatomic ion transmembrane transport"/>
    <property type="evidence" value="ECO:0007669"/>
    <property type="project" value="InterPro"/>
</dbReference>
<evidence type="ECO:0000256" key="10">
    <source>
        <dbReference type="ARBA" id="ARBA00022805"/>
    </source>
</evidence>
<keyword evidence="13" id="KW-0472">Membrane</keyword>
<evidence type="ECO:0000256" key="13">
    <source>
        <dbReference type="ARBA" id="ARBA00023136"/>
    </source>
</evidence>
<gene>
    <name evidence="14" type="ORF">ZIOFF_033030</name>
</gene>
<dbReference type="Proteomes" id="UP000734854">
    <property type="component" value="Unassembled WGS sequence"/>
</dbReference>
<evidence type="ECO:0000256" key="2">
    <source>
        <dbReference type="ARBA" id="ARBA00004396"/>
    </source>
</evidence>
<name>A0A8J5L1K8_ZINOF</name>
<dbReference type="GO" id="GO:0015288">
    <property type="term" value="F:porin activity"/>
    <property type="evidence" value="ECO:0007669"/>
    <property type="project" value="UniProtKB-KW"/>
</dbReference>
<keyword evidence="6" id="KW-1134">Transmembrane beta strand</keyword>
<dbReference type="GO" id="GO:0009707">
    <property type="term" value="C:chloroplast outer membrane"/>
    <property type="evidence" value="ECO:0007669"/>
    <property type="project" value="UniProtKB-SubCell"/>
</dbReference>
<keyword evidence="10" id="KW-1002">Plastid outer membrane</keyword>
<proteinExistence type="predicted"/>
<evidence type="ECO:0000313" key="14">
    <source>
        <dbReference type="EMBL" id="KAG6507679.1"/>
    </source>
</evidence>
<keyword evidence="5" id="KW-0813">Transport</keyword>
<comment type="subcellular location">
    <subcellularLocation>
        <location evidence="2">Plastid</location>
        <location evidence="2">Chloroplast outer membrane</location>
        <topology evidence="2">Multi-pass membrane protein</topology>
    </subcellularLocation>
    <subcellularLocation>
        <location evidence="3">Plastid</location>
        <location evidence="3">Etioplast membrane</location>
        <topology evidence="3">Multi-pass membrane protein</topology>
    </subcellularLocation>
</comment>
<dbReference type="PANTHER" id="PTHR35284">
    <property type="entry name" value="OUTER ENVELOPE PORE PROTEIN 24A, CHLOROPLASTIC-RELATED"/>
    <property type="match status" value="1"/>
</dbReference>
<evidence type="ECO:0000256" key="12">
    <source>
        <dbReference type="ARBA" id="ARBA00023114"/>
    </source>
</evidence>
<dbReference type="GO" id="GO:0046930">
    <property type="term" value="C:pore complex"/>
    <property type="evidence" value="ECO:0007669"/>
    <property type="project" value="UniProtKB-KW"/>
</dbReference>
<dbReference type="PANTHER" id="PTHR35284:SF1">
    <property type="entry name" value="OUTER ENVELOPE PORE PROTEIN 24A, CHLOROPLASTIC-RELATED"/>
    <property type="match status" value="1"/>
</dbReference>
<comment type="caution">
    <text evidence="14">The sequence shown here is derived from an EMBL/GenBank/DDBJ whole genome shotgun (WGS) entry which is preliminary data.</text>
</comment>
<dbReference type="OrthoDB" id="746113at2759"/>